<feature type="transmembrane region" description="Helical" evidence="2">
    <location>
        <begin position="170"/>
        <end position="194"/>
    </location>
</feature>
<feature type="region of interest" description="Disordered" evidence="1">
    <location>
        <begin position="1"/>
        <end position="22"/>
    </location>
</feature>
<reference evidence="3 4" key="1">
    <citation type="journal article" date="2015" name="Genome Biol. Evol.">
        <title>Phylogenomic analyses indicate that early fungi evolved digesting cell walls of algal ancestors of land plants.</title>
        <authorList>
            <person name="Chang Y."/>
            <person name="Wang S."/>
            <person name="Sekimoto S."/>
            <person name="Aerts A.L."/>
            <person name="Choi C."/>
            <person name="Clum A."/>
            <person name="LaButti K.M."/>
            <person name="Lindquist E.A."/>
            <person name="Yee Ngan C."/>
            <person name="Ohm R.A."/>
            <person name="Salamov A.A."/>
            <person name="Grigoriev I.V."/>
            <person name="Spatafora J.W."/>
            <person name="Berbee M.L."/>
        </authorList>
    </citation>
    <scope>NUCLEOTIDE SEQUENCE [LARGE SCALE GENOMIC DNA]</scope>
    <source>
        <strain evidence="3 4">JEL478</strain>
    </source>
</reference>
<name>A0A139A9X0_GONPJ</name>
<accession>A0A139A9X0</accession>
<protein>
    <submittedName>
        <fullName evidence="3">Uncharacterized protein</fullName>
    </submittedName>
</protein>
<evidence type="ECO:0000313" key="4">
    <source>
        <dbReference type="Proteomes" id="UP000070544"/>
    </source>
</evidence>
<feature type="compositionally biased region" description="Polar residues" evidence="1">
    <location>
        <begin position="1"/>
        <end position="11"/>
    </location>
</feature>
<proteinExistence type="predicted"/>
<sequence>MVDNDGSASTQRHAEAPTVRAHRRRNGLSLPWTLRQIVSLITTAGSAAGFFGHFCTVAKLGDATTATAFTGGILFLLLTVSMLFLILFDPKDKSPNASKITPLEGISVSSHSDLDTLHDFPSTKRRCVSAIIRRAFCPSHAHAVVYPAIIGSPRPRTPATKYCRLCNLPVAFLVVIFSGSCYFLVCSGTALSTITTSPNSVAEVCFVVAYTFLSLSASTFLLYLVAFHIRLWYYGMTTLQYSRMRREQRAAKAMALAKQGDADNLNTVSPQIEATTASSGVPE</sequence>
<evidence type="ECO:0000256" key="1">
    <source>
        <dbReference type="SAM" id="MobiDB-lite"/>
    </source>
</evidence>
<dbReference type="Proteomes" id="UP000070544">
    <property type="component" value="Unassembled WGS sequence"/>
</dbReference>
<keyword evidence="4" id="KW-1185">Reference proteome</keyword>
<gene>
    <name evidence="3" type="ORF">M427DRAFT_33865</name>
</gene>
<organism evidence="3 4">
    <name type="scientific">Gonapodya prolifera (strain JEL478)</name>
    <name type="common">Monoblepharis prolifera</name>
    <dbReference type="NCBI Taxonomy" id="1344416"/>
    <lineage>
        <taxon>Eukaryota</taxon>
        <taxon>Fungi</taxon>
        <taxon>Fungi incertae sedis</taxon>
        <taxon>Chytridiomycota</taxon>
        <taxon>Chytridiomycota incertae sedis</taxon>
        <taxon>Monoblepharidomycetes</taxon>
        <taxon>Monoblepharidales</taxon>
        <taxon>Gonapodyaceae</taxon>
        <taxon>Gonapodya</taxon>
    </lineage>
</organism>
<feature type="transmembrane region" description="Helical" evidence="2">
    <location>
        <begin position="32"/>
        <end position="54"/>
    </location>
</feature>
<feature type="transmembrane region" description="Helical" evidence="2">
    <location>
        <begin position="66"/>
        <end position="88"/>
    </location>
</feature>
<dbReference type="AlphaFoldDB" id="A0A139A9X0"/>
<keyword evidence="2" id="KW-0472">Membrane</keyword>
<evidence type="ECO:0000313" key="3">
    <source>
        <dbReference type="EMBL" id="KXS13454.1"/>
    </source>
</evidence>
<feature type="transmembrane region" description="Helical" evidence="2">
    <location>
        <begin position="206"/>
        <end position="233"/>
    </location>
</feature>
<evidence type="ECO:0000256" key="2">
    <source>
        <dbReference type="SAM" id="Phobius"/>
    </source>
</evidence>
<keyword evidence="2" id="KW-1133">Transmembrane helix</keyword>
<dbReference type="EMBL" id="KQ965777">
    <property type="protein sequence ID" value="KXS13454.1"/>
    <property type="molecule type" value="Genomic_DNA"/>
</dbReference>
<keyword evidence="2" id="KW-0812">Transmembrane</keyword>